<name>W6ALJ0_9MOLU</name>
<dbReference type="STRING" id="838561.P344_02680"/>
<accession>W6ALJ0</accession>
<proteinExistence type="predicted"/>
<dbReference type="EMBL" id="CP006720">
    <property type="protein sequence ID" value="AHI57881.1"/>
    <property type="molecule type" value="Genomic_DNA"/>
</dbReference>
<evidence type="ECO:0000313" key="1">
    <source>
        <dbReference type="EMBL" id="AHI57881.1"/>
    </source>
</evidence>
<sequence length="195" mass="23349">MVQFKINFLNMVELAHDNSISTQLENLIIKNLYEVTKHNESTTLKMLSTSLENKFPSYGIIQKYHEYTNKINSLSHFRYFAELYHTNNPYETFKKDNFSNSFMIPYEILNQIKSEIFTSQKEKYKESIFKNKCHEIIEKIMSLQQKFIKIRSSKQINEVISKNKTEIKDNEQYSFDTNIIAILKEIKTVFFFFSR</sequence>
<dbReference type="AlphaFoldDB" id="W6ALJ0"/>
<dbReference type="PATRIC" id="fig|838561.3.peg.516"/>
<dbReference type="HOGENOM" id="CLU_1395533_0_0_14"/>
<dbReference type="RefSeq" id="WP_025317246.1">
    <property type="nucleotide sequence ID" value="NZ_CP006720.1"/>
</dbReference>
<keyword evidence="2" id="KW-1185">Reference proteome</keyword>
<dbReference type="KEGG" id="smia:P344_02680"/>
<dbReference type="OrthoDB" id="10018273at2"/>
<reference evidence="1 2" key="1">
    <citation type="submission" date="2013-09" db="EMBL/GenBank/DDBJ databases">
        <title>Complete genome sequence of Spiroplasma mirum suckling mouse cataract agent.</title>
        <authorList>
            <person name="Landry C.A."/>
            <person name="Bastian F.O."/>
            <person name="Thune R.L."/>
        </authorList>
    </citation>
    <scope>NUCLEOTIDE SEQUENCE [LARGE SCALE GENOMIC DNA]</scope>
    <source>
        <strain evidence="1 2">SMCA</strain>
    </source>
</reference>
<protein>
    <submittedName>
        <fullName evidence="1">Uncharacterized protein</fullName>
    </submittedName>
</protein>
<dbReference type="Proteomes" id="UP000019260">
    <property type="component" value="Chromosome"/>
</dbReference>
<organism evidence="1 2">
    <name type="scientific">Spiroplasma mirum ATCC 29335</name>
    <dbReference type="NCBI Taxonomy" id="838561"/>
    <lineage>
        <taxon>Bacteria</taxon>
        <taxon>Bacillati</taxon>
        <taxon>Mycoplasmatota</taxon>
        <taxon>Mollicutes</taxon>
        <taxon>Entomoplasmatales</taxon>
        <taxon>Spiroplasmataceae</taxon>
        <taxon>Spiroplasma</taxon>
    </lineage>
</organism>
<gene>
    <name evidence="1" type="ORF">P344_02680</name>
</gene>
<evidence type="ECO:0000313" key="2">
    <source>
        <dbReference type="Proteomes" id="UP000019260"/>
    </source>
</evidence>